<proteinExistence type="predicted"/>
<dbReference type="InterPro" id="IPR026444">
    <property type="entry name" value="Secre_tail"/>
</dbReference>
<evidence type="ECO:0000256" key="2">
    <source>
        <dbReference type="ARBA" id="ARBA00022729"/>
    </source>
</evidence>
<dbReference type="NCBIfam" id="TIGR04183">
    <property type="entry name" value="Por_Secre_tail"/>
    <property type="match status" value="1"/>
</dbReference>
<name>A0ABW5YJB9_9FLAO</name>
<organism evidence="7 8">
    <name type="scientific">Flavobacterium chuncheonense</name>
    <dbReference type="NCBI Taxonomy" id="2026653"/>
    <lineage>
        <taxon>Bacteria</taxon>
        <taxon>Pseudomonadati</taxon>
        <taxon>Bacteroidota</taxon>
        <taxon>Flavobacteriia</taxon>
        <taxon>Flavobacteriales</taxon>
        <taxon>Flavobacteriaceae</taxon>
        <taxon>Flavobacterium</taxon>
    </lineage>
</organism>
<dbReference type="InterPro" id="IPR047589">
    <property type="entry name" value="DUF11_rpt"/>
</dbReference>
<gene>
    <name evidence="7" type="ORF">ACFS5J_00660</name>
</gene>
<evidence type="ECO:0000256" key="4">
    <source>
        <dbReference type="SAM" id="SignalP"/>
    </source>
</evidence>
<dbReference type="SUPFAM" id="SSF52058">
    <property type="entry name" value="L domain-like"/>
    <property type="match status" value="1"/>
</dbReference>
<keyword evidence="3" id="KW-0677">Repeat</keyword>
<accession>A0ABW5YJB9</accession>
<dbReference type="EMBL" id="JBHUPC010000006">
    <property type="protein sequence ID" value="MFD2890529.1"/>
    <property type="molecule type" value="Genomic_DNA"/>
</dbReference>
<dbReference type="Gene3D" id="3.80.10.10">
    <property type="entry name" value="Ribonuclease Inhibitor"/>
    <property type="match status" value="1"/>
</dbReference>
<dbReference type="InterPro" id="IPR055353">
    <property type="entry name" value="DUF7619"/>
</dbReference>
<sequence length="834" mass="91485">MKKLYFLFFLAVGFVAQAQIVNIPDANFKAKLLSANSSNFVASTVTPVFDSASGYLISNSYTSNTIDVNGDGEIQVSEAQAIKFLNVNSSNISDLTGIEAFTNLEVLHCLGNQLTSMNLTNLNNLLHLQCHGNPLLNLDFTGLSNLQLLGCGGTNSQLVGLNLSTLTNLVYLYFTSNQLGSLDVSNCTNLKVLTCSNIQLTNLDVSTLTNLEKLQCDQNQLTSLDVSQNVNLKDLVCNTNQLISLDVTQNLALEKLSCVGNQLTSLDVSNNTALEMFNCGGNQFTSLDVSSLANLIYLFCGGNQLTDLNVSQNVNLKSLICNDNQLISVFAKNNNSNWVNIDFSNNPNIEYICVDQEDINLVQNKINQYGLSTTCHVNTYCTFMPGGVFYEISGQAKFDSNTNGCDIDDVNYSNLKFSITDGVSSSVFIADTSGSYYMPVGAGIHTVTPVLTNPTYYTISSPSFTVDFPTQASPFTQDFCITKTGVHSDVEISIIQNIPARPGFDAKYTLIYRNLGTEVESGSVTLTYDDSVLDYVQSNPVYSSTATNSFTWNYTNLQPFESRAITIEFNVNSPMETPAVNNGDILVYNAIITTQNTDETPADNTITLNQTVVGSYDPNDKTCLEGETINPLMIGEYVHYVIRFENTGTYPAENIVVRDDIDTTKFDIATLVPLSASHEFYTRINGNKVEFIFENINLDFDDATNDGYVAFKIKTLSTLTVNSTISNTAKIYFDYNYPIVTNTATSTYQVLNAQSFEFDSVFTLYPNPAKEVLHLQVKNSTAIQSIEIYNIVGQLVLGLPNASTSIDVSSLESGTYFMKINTDNGITATKFIKE</sequence>
<evidence type="ECO:0000259" key="6">
    <source>
        <dbReference type="Pfam" id="PF24595"/>
    </source>
</evidence>
<feature type="chain" id="PRO_5045851931" evidence="4">
    <location>
        <begin position="19"/>
        <end position="834"/>
    </location>
</feature>
<comment type="caution">
    <text evidence="7">The sequence shown here is derived from an EMBL/GenBank/DDBJ whole genome shotgun (WGS) entry which is preliminary data.</text>
</comment>
<dbReference type="NCBIfam" id="TIGR01451">
    <property type="entry name" value="B_ant_repeat"/>
    <property type="match status" value="1"/>
</dbReference>
<evidence type="ECO:0000313" key="7">
    <source>
        <dbReference type="EMBL" id="MFD2890529.1"/>
    </source>
</evidence>
<dbReference type="InterPro" id="IPR052574">
    <property type="entry name" value="CDIRP"/>
</dbReference>
<dbReference type="PANTHER" id="PTHR47566">
    <property type="match status" value="1"/>
</dbReference>
<dbReference type="Proteomes" id="UP001597534">
    <property type="component" value="Unassembled WGS sequence"/>
</dbReference>
<evidence type="ECO:0000313" key="8">
    <source>
        <dbReference type="Proteomes" id="UP001597534"/>
    </source>
</evidence>
<keyword evidence="2 4" id="KW-0732">Signal</keyword>
<keyword evidence="8" id="KW-1185">Reference proteome</keyword>
<evidence type="ECO:0000256" key="1">
    <source>
        <dbReference type="ARBA" id="ARBA00022614"/>
    </source>
</evidence>
<dbReference type="InterPro" id="IPR032675">
    <property type="entry name" value="LRR_dom_sf"/>
</dbReference>
<dbReference type="Pfam" id="PF24595">
    <property type="entry name" value="DUF7619"/>
    <property type="match status" value="1"/>
</dbReference>
<dbReference type="Pfam" id="PF18962">
    <property type="entry name" value="Por_Secre_tail"/>
    <property type="match status" value="1"/>
</dbReference>
<protein>
    <submittedName>
        <fullName evidence="7">T9SS type A sorting domain-containing protein</fullName>
    </submittedName>
</protein>
<feature type="domain" description="Secretion system C-terminal sorting" evidence="5">
    <location>
        <begin position="764"/>
        <end position="832"/>
    </location>
</feature>
<evidence type="ECO:0000256" key="3">
    <source>
        <dbReference type="ARBA" id="ARBA00022737"/>
    </source>
</evidence>
<dbReference type="PANTHER" id="PTHR47566:SF1">
    <property type="entry name" value="PROTEIN NUD1"/>
    <property type="match status" value="1"/>
</dbReference>
<reference evidence="8" key="1">
    <citation type="journal article" date="2019" name="Int. J. Syst. Evol. Microbiol.">
        <title>The Global Catalogue of Microorganisms (GCM) 10K type strain sequencing project: providing services to taxonomists for standard genome sequencing and annotation.</title>
        <authorList>
            <consortium name="The Broad Institute Genomics Platform"/>
            <consortium name="The Broad Institute Genome Sequencing Center for Infectious Disease"/>
            <person name="Wu L."/>
            <person name="Ma J."/>
        </authorList>
    </citation>
    <scope>NUCLEOTIDE SEQUENCE [LARGE SCALE GENOMIC DNA]</scope>
    <source>
        <strain evidence="8">KCTC 22671</strain>
    </source>
</reference>
<dbReference type="RefSeq" id="WP_379809978.1">
    <property type="nucleotide sequence ID" value="NZ_JBHUPC010000006.1"/>
</dbReference>
<evidence type="ECO:0000259" key="5">
    <source>
        <dbReference type="Pfam" id="PF18962"/>
    </source>
</evidence>
<feature type="signal peptide" evidence="4">
    <location>
        <begin position="1"/>
        <end position="18"/>
    </location>
</feature>
<feature type="domain" description="DUF7619" evidence="6">
    <location>
        <begin position="617"/>
        <end position="747"/>
    </location>
</feature>
<keyword evidence="1" id="KW-0433">Leucine-rich repeat</keyword>